<name>A0AAD9N575_RIDPI</name>
<dbReference type="Proteomes" id="UP001209878">
    <property type="component" value="Unassembled WGS sequence"/>
</dbReference>
<dbReference type="AlphaFoldDB" id="A0AAD9N575"/>
<protein>
    <submittedName>
        <fullName evidence="2">Uncharacterized protein</fullName>
    </submittedName>
</protein>
<organism evidence="2 3">
    <name type="scientific">Ridgeia piscesae</name>
    <name type="common">Tubeworm</name>
    <dbReference type="NCBI Taxonomy" id="27915"/>
    <lineage>
        <taxon>Eukaryota</taxon>
        <taxon>Metazoa</taxon>
        <taxon>Spiralia</taxon>
        <taxon>Lophotrochozoa</taxon>
        <taxon>Annelida</taxon>
        <taxon>Polychaeta</taxon>
        <taxon>Sedentaria</taxon>
        <taxon>Canalipalpata</taxon>
        <taxon>Sabellida</taxon>
        <taxon>Siboglinidae</taxon>
        <taxon>Ridgeia</taxon>
    </lineage>
</organism>
<feature type="region of interest" description="Disordered" evidence="1">
    <location>
        <begin position="1"/>
        <end position="23"/>
    </location>
</feature>
<comment type="caution">
    <text evidence="2">The sequence shown here is derived from an EMBL/GenBank/DDBJ whole genome shotgun (WGS) entry which is preliminary data.</text>
</comment>
<feature type="compositionally biased region" description="Basic residues" evidence="1">
    <location>
        <begin position="1"/>
        <end position="15"/>
    </location>
</feature>
<gene>
    <name evidence="2" type="ORF">NP493_2142g00009</name>
</gene>
<dbReference type="EMBL" id="JAODUO010002143">
    <property type="protein sequence ID" value="KAK2154734.1"/>
    <property type="molecule type" value="Genomic_DNA"/>
</dbReference>
<dbReference type="PANTHER" id="PTHR46601:SF1">
    <property type="entry name" value="ADF-H DOMAIN-CONTAINING PROTEIN"/>
    <property type="match status" value="1"/>
</dbReference>
<evidence type="ECO:0000256" key="1">
    <source>
        <dbReference type="SAM" id="MobiDB-lite"/>
    </source>
</evidence>
<dbReference type="PANTHER" id="PTHR46601">
    <property type="entry name" value="ULP_PROTEASE DOMAIN-CONTAINING PROTEIN"/>
    <property type="match status" value="1"/>
</dbReference>
<sequence length="303" mass="34274">MRKTANVKKVQRAMYKRTDSKSAGSSREIQSAYFAKEQLTIHPVVVDYRENDALQHKSYVVVSEERSHSAQTVYYFMQTLAPRSAMTLQHIHYITDSPSSQYRHIHIFSVLAKHQQLLGTDALWLYFEAGHGKEPCDGISGSSKRMADDYVRRSRLRQVYGDSSGTVEYLVVTKDDIGESRLALDAMTTSTTVKGTMTYPAAVCLQPGVVMMRTTSCYGSCCFHHGQYVLGCQGWTENVLFPQPPLVPAPQLNQQTSSAKEETGEDPHFQEFQVKSWLVANFYAIYFRLVQFEGSTFTQCQGR</sequence>
<keyword evidence="3" id="KW-1185">Reference proteome</keyword>
<evidence type="ECO:0000313" key="2">
    <source>
        <dbReference type="EMBL" id="KAK2154734.1"/>
    </source>
</evidence>
<evidence type="ECO:0000313" key="3">
    <source>
        <dbReference type="Proteomes" id="UP001209878"/>
    </source>
</evidence>
<accession>A0AAD9N575</accession>
<proteinExistence type="predicted"/>
<reference evidence="2" key="1">
    <citation type="journal article" date="2023" name="Mol. Biol. Evol.">
        <title>Third-Generation Sequencing Reveals the Adaptive Role of the Epigenome in Three Deep-Sea Polychaetes.</title>
        <authorList>
            <person name="Perez M."/>
            <person name="Aroh O."/>
            <person name="Sun Y."/>
            <person name="Lan Y."/>
            <person name="Juniper S.K."/>
            <person name="Young C.R."/>
            <person name="Angers B."/>
            <person name="Qian P.Y."/>
        </authorList>
    </citation>
    <scope>NUCLEOTIDE SEQUENCE</scope>
    <source>
        <strain evidence="2">R07B-5</strain>
    </source>
</reference>